<organism evidence="1 2">
    <name type="scientific">Mytilus galloprovincialis</name>
    <name type="common">Mediterranean mussel</name>
    <dbReference type="NCBI Taxonomy" id="29158"/>
    <lineage>
        <taxon>Eukaryota</taxon>
        <taxon>Metazoa</taxon>
        <taxon>Spiralia</taxon>
        <taxon>Lophotrochozoa</taxon>
        <taxon>Mollusca</taxon>
        <taxon>Bivalvia</taxon>
        <taxon>Autobranchia</taxon>
        <taxon>Pteriomorphia</taxon>
        <taxon>Mytilida</taxon>
        <taxon>Mytiloidea</taxon>
        <taxon>Mytilidae</taxon>
        <taxon>Mytilinae</taxon>
        <taxon>Mytilus</taxon>
    </lineage>
</organism>
<comment type="caution">
    <text evidence="1">The sequence shown here is derived from an EMBL/GenBank/DDBJ whole genome shotgun (WGS) entry which is preliminary data.</text>
</comment>
<accession>A0A8B6EXC5</accession>
<dbReference type="EMBL" id="UYJE01005813">
    <property type="protein sequence ID" value="VDI40573.1"/>
    <property type="molecule type" value="Genomic_DNA"/>
</dbReference>
<evidence type="ECO:0000313" key="2">
    <source>
        <dbReference type="Proteomes" id="UP000596742"/>
    </source>
</evidence>
<name>A0A8B6EXC5_MYTGA</name>
<gene>
    <name evidence="1" type="ORF">MGAL_10B062948</name>
</gene>
<sequence length="149" mass="17584">MTLVSILIKLEPDDVNTYKHTMDLYRNTLCLYLLVFITQTLVKSRSVISPPDLENKETPVEAEIDDAIVAIEVLQETKHIRNKVKRSRINSKDNDNCNGRRRRSYWNTNRVVHGVVCCRKYRRARTWPSKCNQYLEYFRNIVNSEYSDA</sequence>
<dbReference type="AlphaFoldDB" id="A0A8B6EXC5"/>
<dbReference type="Proteomes" id="UP000596742">
    <property type="component" value="Unassembled WGS sequence"/>
</dbReference>
<keyword evidence="2" id="KW-1185">Reference proteome</keyword>
<proteinExistence type="predicted"/>
<protein>
    <submittedName>
        <fullName evidence="1">Uncharacterized protein</fullName>
    </submittedName>
</protein>
<evidence type="ECO:0000313" key="1">
    <source>
        <dbReference type="EMBL" id="VDI40573.1"/>
    </source>
</evidence>
<reference evidence="1" key="1">
    <citation type="submission" date="2018-11" db="EMBL/GenBank/DDBJ databases">
        <authorList>
            <person name="Alioto T."/>
            <person name="Alioto T."/>
        </authorList>
    </citation>
    <scope>NUCLEOTIDE SEQUENCE</scope>
</reference>